<dbReference type="InParanoid" id="B2W4F6"/>
<evidence type="ECO:0000313" key="2">
    <source>
        <dbReference type="Proteomes" id="UP000001471"/>
    </source>
</evidence>
<name>B2W4F6_PYRTR</name>
<accession>B2W4F6</accession>
<proteinExistence type="predicted"/>
<sequence length="86" mass="9190">MRPSVRTPIRHLGLSCQGPHHLAYGADLPNQLLPSSNFRPGRSALAAGLGLVGSSNTSAKRSQETVHRSLDLNAFLIQCLLGQCVE</sequence>
<dbReference type="AlphaFoldDB" id="B2W4F6"/>
<dbReference type="Proteomes" id="UP000001471">
    <property type="component" value="Unassembled WGS sequence"/>
</dbReference>
<dbReference type="EMBL" id="DS231618">
    <property type="protein sequence ID" value="EDU47413.1"/>
    <property type="molecule type" value="Genomic_DNA"/>
</dbReference>
<gene>
    <name evidence="1" type="ORF">PTRG_04506</name>
</gene>
<reference evidence="2" key="1">
    <citation type="journal article" date="2013" name="G3 (Bethesda)">
        <title>Comparative genomics of a plant-pathogenic fungus, Pyrenophora tritici-repentis, reveals transduplication and the impact of repeat elements on pathogenicity and population divergence.</title>
        <authorList>
            <person name="Manning V.A."/>
            <person name="Pandelova I."/>
            <person name="Dhillon B."/>
            <person name="Wilhelm L.J."/>
            <person name="Goodwin S.B."/>
            <person name="Berlin A.M."/>
            <person name="Figueroa M."/>
            <person name="Freitag M."/>
            <person name="Hane J.K."/>
            <person name="Henrissat B."/>
            <person name="Holman W.H."/>
            <person name="Kodira C.D."/>
            <person name="Martin J."/>
            <person name="Oliver R.P."/>
            <person name="Robbertse B."/>
            <person name="Schackwitz W."/>
            <person name="Schwartz D.C."/>
            <person name="Spatafora J.W."/>
            <person name="Turgeon B.G."/>
            <person name="Yandava C."/>
            <person name="Young S."/>
            <person name="Zhou S."/>
            <person name="Zeng Q."/>
            <person name="Grigoriev I.V."/>
            <person name="Ma L.-J."/>
            <person name="Ciuffetti L.M."/>
        </authorList>
    </citation>
    <scope>NUCLEOTIDE SEQUENCE [LARGE SCALE GENOMIC DNA]</scope>
    <source>
        <strain evidence="2">Pt-1C-BFP</strain>
    </source>
</reference>
<protein>
    <submittedName>
        <fullName evidence="1">Uncharacterized protein</fullName>
    </submittedName>
</protein>
<evidence type="ECO:0000313" key="1">
    <source>
        <dbReference type="EMBL" id="EDU47413.1"/>
    </source>
</evidence>
<dbReference type="HOGENOM" id="CLU_2498978_0_0_1"/>
<organism evidence="1 2">
    <name type="scientific">Pyrenophora tritici-repentis (strain Pt-1C-BFP)</name>
    <name type="common">Wheat tan spot fungus</name>
    <name type="synonym">Drechslera tritici-repentis</name>
    <dbReference type="NCBI Taxonomy" id="426418"/>
    <lineage>
        <taxon>Eukaryota</taxon>
        <taxon>Fungi</taxon>
        <taxon>Dikarya</taxon>
        <taxon>Ascomycota</taxon>
        <taxon>Pezizomycotina</taxon>
        <taxon>Dothideomycetes</taxon>
        <taxon>Pleosporomycetidae</taxon>
        <taxon>Pleosporales</taxon>
        <taxon>Pleosporineae</taxon>
        <taxon>Pleosporaceae</taxon>
        <taxon>Pyrenophora</taxon>
    </lineage>
</organism>